<feature type="compositionally biased region" description="Polar residues" evidence="4">
    <location>
        <begin position="167"/>
        <end position="178"/>
    </location>
</feature>
<organism evidence="6 7">
    <name type="scientific">Microbotryum saponariae</name>
    <dbReference type="NCBI Taxonomy" id="289078"/>
    <lineage>
        <taxon>Eukaryota</taxon>
        <taxon>Fungi</taxon>
        <taxon>Dikarya</taxon>
        <taxon>Basidiomycota</taxon>
        <taxon>Pucciniomycotina</taxon>
        <taxon>Microbotryomycetes</taxon>
        <taxon>Microbotryales</taxon>
        <taxon>Microbotryaceae</taxon>
        <taxon>Microbotryum</taxon>
    </lineage>
</organism>
<feature type="DNA-binding region" description="HMG box" evidence="3">
    <location>
        <begin position="367"/>
        <end position="437"/>
    </location>
</feature>
<keyword evidence="3" id="KW-0539">Nucleus</keyword>
<evidence type="ECO:0000256" key="2">
    <source>
        <dbReference type="ARBA" id="ARBA00023163"/>
    </source>
</evidence>
<dbReference type="GO" id="GO:0001228">
    <property type="term" value="F:DNA-binding transcription activator activity, RNA polymerase II-specific"/>
    <property type="evidence" value="ECO:0007669"/>
    <property type="project" value="TreeGrafter"/>
</dbReference>
<gene>
    <name evidence="6" type="ORF">BZ3500_MVSOF-1268-A1-R1_CHR1-1G00984</name>
</gene>
<dbReference type="SMART" id="SM00398">
    <property type="entry name" value="HMG"/>
    <property type="match status" value="1"/>
</dbReference>
<feature type="region of interest" description="Disordered" evidence="4">
    <location>
        <begin position="38"/>
        <end position="180"/>
    </location>
</feature>
<dbReference type="PROSITE" id="PS50118">
    <property type="entry name" value="HMG_BOX_2"/>
    <property type="match status" value="1"/>
</dbReference>
<keyword evidence="1 3" id="KW-0238">DNA-binding</keyword>
<dbReference type="SUPFAM" id="SSF47095">
    <property type="entry name" value="HMG-box"/>
    <property type="match status" value="1"/>
</dbReference>
<feature type="compositionally biased region" description="Polar residues" evidence="4">
    <location>
        <begin position="449"/>
        <end position="466"/>
    </location>
</feature>
<dbReference type="InterPro" id="IPR036910">
    <property type="entry name" value="HMG_box_dom_sf"/>
</dbReference>
<keyword evidence="7" id="KW-1185">Reference proteome</keyword>
<evidence type="ECO:0000256" key="4">
    <source>
        <dbReference type="SAM" id="MobiDB-lite"/>
    </source>
</evidence>
<accession>A0A2X0KA95</accession>
<dbReference type="EMBL" id="FMWP01000013">
    <property type="protein sequence ID" value="SCZ89137.1"/>
    <property type="molecule type" value="Genomic_DNA"/>
</dbReference>
<feature type="compositionally biased region" description="Polar residues" evidence="4">
    <location>
        <begin position="85"/>
        <end position="95"/>
    </location>
</feature>
<reference evidence="7" key="1">
    <citation type="submission" date="2016-10" db="EMBL/GenBank/DDBJ databases">
        <authorList>
            <person name="Jeantristanb JTB J.-T."/>
            <person name="Ricardo R."/>
        </authorList>
    </citation>
    <scope>NUCLEOTIDE SEQUENCE [LARGE SCALE GENOMIC DNA]</scope>
</reference>
<feature type="compositionally biased region" description="Polar residues" evidence="4">
    <location>
        <begin position="47"/>
        <end position="56"/>
    </location>
</feature>
<dbReference type="AlphaFoldDB" id="A0A2X0KA95"/>
<dbReference type="GO" id="GO:0005634">
    <property type="term" value="C:nucleus"/>
    <property type="evidence" value="ECO:0007669"/>
    <property type="project" value="UniProtKB-UniRule"/>
</dbReference>
<feature type="compositionally biased region" description="Basic and acidic residues" evidence="4">
    <location>
        <begin position="96"/>
        <end position="108"/>
    </location>
</feature>
<protein>
    <submittedName>
        <fullName evidence="6">BZ3500_MvSof-1268-A1-R1_Chr1-1g00984 protein</fullName>
    </submittedName>
</protein>
<evidence type="ECO:0000313" key="6">
    <source>
        <dbReference type="EMBL" id="SCZ89137.1"/>
    </source>
</evidence>
<feature type="compositionally biased region" description="Polar residues" evidence="4">
    <location>
        <begin position="64"/>
        <end position="74"/>
    </location>
</feature>
<dbReference type="PANTHER" id="PTHR10270">
    <property type="entry name" value="SOX TRANSCRIPTION FACTOR"/>
    <property type="match status" value="1"/>
</dbReference>
<feature type="compositionally biased region" description="Low complexity" evidence="4">
    <location>
        <begin position="145"/>
        <end position="156"/>
    </location>
</feature>
<dbReference type="Proteomes" id="UP000249723">
    <property type="component" value="Unassembled WGS sequence"/>
</dbReference>
<feature type="region of interest" description="Disordered" evidence="4">
    <location>
        <begin position="487"/>
        <end position="507"/>
    </location>
</feature>
<sequence length="743" mass="80722">MDAPLLNLKSDMPRIDSLSSMRASASIRAARAACAEQLANGPYTRRSVGSTTSQGPHSLRRGASSGTATTQSRPSLHDFSERPPSVTTRRPQHNQLESKDIRQEDHSPFNRVDTPHLTSCQQEEVFRPADARRRFSASQTPNRDSGSLSSSSGSASETAQSDRESYPSRTSGLNSSPSHPIVGDFSWLDPMLSSTPPRCSPSLSPFASSPMASPPLATISLDALINPVSITPSKKHMLGLLPPPIVDSSSLERLRRSSPAKRRSRSKRNALSSGKKTLSSLLGKFERNGLDKINLLMENSKSYQLEHSHVSPRASPVPPHTEVEKNIINHDWVAESSNVRVAPESTEVELLMQPLKRRGGKNGRNQPPRPPNPWILYRSAQIQRLRADPRFVKTSQCEISRLISYMWRDETPESRLKYEQLAAEAKAAHAIAYPDYTYRPAKRPRRNVEPTQQEATTLESSDCTSSTPIDSDLLSCTSSSLPSVKTLNEWGSNGPKPDSQWASGQCSEASWLPAAPSTVESLDSSIEHLLASLDYPTRFNNALELDTMCDNTNPLWSSTMNHSPDVNASQGWGISASPFLDMHHAQMVPFSAPAAFSAFEFGSVPSSVEGNLFDGDFSLRSAPLSPSFIASSPLSYDPSRFELSSSTSSASSMASADDVEDTFSSPGTIASSVTSASAAPSPANSIVSPLWLDHRTPFTSASHTPIMLATSVFEKDPISDPPAGPMKDLTRFDAGHDILVDQN</sequence>
<evidence type="ECO:0000313" key="7">
    <source>
        <dbReference type="Proteomes" id="UP000249723"/>
    </source>
</evidence>
<evidence type="ECO:0000256" key="1">
    <source>
        <dbReference type="ARBA" id="ARBA00023125"/>
    </source>
</evidence>
<name>A0A2X0KA95_9BASI</name>
<feature type="region of interest" description="Disordered" evidence="4">
    <location>
        <begin position="243"/>
        <end position="275"/>
    </location>
</feature>
<dbReference type="Pfam" id="PF00505">
    <property type="entry name" value="HMG_box"/>
    <property type="match status" value="1"/>
</dbReference>
<evidence type="ECO:0000256" key="3">
    <source>
        <dbReference type="PROSITE-ProRule" id="PRU00267"/>
    </source>
</evidence>
<dbReference type="Gene3D" id="1.10.30.10">
    <property type="entry name" value="High mobility group box domain"/>
    <property type="match status" value="1"/>
</dbReference>
<feature type="compositionally biased region" description="Low complexity" evidence="4">
    <location>
        <begin position="17"/>
        <end position="26"/>
    </location>
</feature>
<dbReference type="GO" id="GO:0030154">
    <property type="term" value="P:cell differentiation"/>
    <property type="evidence" value="ECO:0007669"/>
    <property type="project" value="TreeGrafter"/>
</dbReference>
<feature type="region of interest" description="Disordered" evidence="4">
    <location>
        <begin position="440"/>
        <end position="466"/>
    </location>
</feature>
<dbReference type="GO" id="GO:0000978">
    <property type="term" value="F:RNA polymerase II cis-regulatory region sequence-specific DNA binding"/>
    <property type="evidence" value="ECO:0007669"/>
    <property type="project" value="TreeGrafter"/>
</dbReference>
<dbReference type="InterPro" id="IPR050140">
    <property type="entry name" value="SRY-related_HMG-box_TF-like"/>
</dbReference>
<feature type="compositionally biased region" description="Basic residues" evidence="4">
    <location>
        <begin position="256"/>
        <end position="268"/>
    </location>
</feature>
<proteinExistence type="predicted"/>
<evidence type="ECO:0000259" key="5">
    <source>
        <dbReference type="PROSITE" id="PS50118"/>
    </source>
</evidence>
<feature type="compositionally biased region" description="Basic and acidic residues" evidence="4">
    <location>
        <begin position="124"/>
        <end position="133"/>
    </location>
</feature>
<keyword evidence="2" id="KW-0804">Transcription</keyword>
<dbReference type="OrthoDB" id="6247875at2759"/>
<dbReference type="InterPro" id="IPR009071">
    <property type="entry name" value="HMG_box_dom"/>
</dbReference>
<feature type="domain" description="HMG box" evidence="5">
    <location>
        <begin position="367"/>
        <end position="437"/>
    </location>
</feature>
<feature type="region of interest" description="Disordered" evidence="4">
    <location>
        <begin position="1"/>
        <end position="26"/>
    </location>
</feature>
<dbReference type="STRING" id="289078.A0A2X0KA95"/>
<dbReference type="PANTHER" id="PTHR10270:SF161">
    <property type="entry name" value="SEX-DETERMINING REGION Y PROTEIN"/>
    <property type="match status" value="1"/>
</dbReference>